<accession>A0A1K1Q4I9</accession>
<dbReference type="AlphaFoldDB" id="A0A1K1Q4I9"/>
<dbReference type="RefSeq" id="WP_177318591.1">
    <property type="nucleotide sequence ID" value="NZ_CBHWAX010000043.1"/>
</dbReference>
<dbReference type="STRING" id="1004.SAMN05661012_02433"/>
<gene>
    <name evidence="1" type="ORF">SAMN05661012_02433</name>
    <name evidence="2" type="ORF">SR876_17545</name>
</gene>
<protein>
    <submittedName>
        <fullName evidence="1">Uncharacterized protein</fullName>
    </submittedName>
</protein>
<evidence type="ECO:0000313" key="4">
    <source>
        <dbReference type="Proteomes" id="UP001326715"/>
    </source>
</evidence>
<proteinExistence type="predicted"/>
<name>A0A1K1Q4I9_9BACT</name>
<evidence type="ECO:0000313" key="2">
    <source>
        <dbReference type="EMBL" id="WQG86745.1"/>
    </source>
</evidence>
<organism evidence="1 3">
    <name type="scientific">Chitinophaga sancti</name>
    <dbReference type="NCBI Taxonomy" id="1004"/>
    <lineage>
        <taxon>Bacteria</taxon>
        <taxon>Pseudomonadati</taxon>
        <taxon>Bacteroidota</taxon>
        <taxon>Chitinophagia</taxon>
        <taxon>Chitinophagales</taxon>
        <taxon>Chitinophagaceae</taxon>
        <taxon>Chitinophaga</taxon>
    </lineage>
</organism>
<sequence>MKKQSTKKLNLAKVKIASLQGTKQDKAVTVSFAVCTNNASQVLSICSIDSCRY</sequence>
<dbReference type="Proteomes" id="UP001326715">
    <property type="component" value="Chromosome"/>
</dbReference>
<keyword evidence="4" id="KW-1185">Reference proteome</keyword>
<evidence type="ECO:0000313" key="1">
    <source>
        <dbReference type="EMBL" id="SFW54938.1"/>
    </source>
</evidence>
<dbReference type="EMBL" id="CP140154">
    <property type="protein sequence ID" value="WQG86745.1"/>
    <property type="molecule type" value="Genomic_DNA"/>
</dbReference>
<reference evidence="2 4" key="2">
    <citation type="submission" date="2023-11" db="EMBL/GenBank/DDBJ databases">
        <title>MicrobeMod: A computational toolkit for identifying prokaryotic methylation and restriction-modification with nanopore sequencing.</title>
        <authorList>
            <person name="Crits-Christoph A."/>
            <person name="Kang S.C."/>
            <person name="Lee H."/>
            <person name="Ostrov N."/>
        </authorList>
    </citation>
    <scope>NUCLEOTIDE SEQUENCE [LARGE SCALE GENOMIC DNA]</scope>
    <source>
        <strain evidence="2 4">ATCC 23090</strain>
    </source>
</reference>
<evidence type="ECO:0000313" key="3">
    <source>
        <dbReference type="Proteomes" id="UP000183788"/>
    </source>
</evidence>
<dbReference type="Proteomes" id="UP000183788">
    <property type="component" value="Unassembled WGS sequence"/>
</dbReference>
<dbReference type="EMBL" id="FPIZ01000007">
    <property type="protein sequence ID" value="SFW54938.1"/>
    <property type="molecule type" value="Genomic_DNA"/>
</dbReference>
<reference evidence="1 3" key="1">
    <citation type="submission" date="2016-11" db="EMBL/GenBank/DDBJ databases">
        <authorList>
            <person name="Jaros S."/>
            <person name="Januszkiewicz K."/>
            <person name="Wedrychowicz H."/>
        </authorList>
    </citation>
    <scope>NUCLEOTIDE SEQUENCE [LARGE SCALE GENOMIC DNA]</scope>
    <source>
        <strain evidence="1 3">DSM 784</strain>
    </source>
</reference>